<feature type="region of interest" description="Disordered" evidence="1">
    <location>
        <begin position="466"/>
        <end position="492"/>
    </location>
</feature>
<feature type="region of interest" description="Disordered" evidence="1">
    <location>
        <begin position="390"/>
        <end position="444"/>
    </location>
</feature>
<feature type="domain" description="DCD" evidence="2">
    <location>
        <begin position="229"/>
        <end position="356"/>
    </location>
</feature>
<organism evidence="3 4">
    <name type="scientific">Dorcoceras hygrometricum</name>
    <dbReference type="NCBI Taxonomy" id="472368"/>
    <lineage>
        <taxon>Eukaryota</taxon>
        <taxon>Viridiplantae</taxon>
        <taxon>Streptophyta</taxon>
        <taxon>Embryophyta</taxon>
        <taxon>Tracheophyta</taxon>
        <taxon>Spermatophyta</taxon>
        <taxon>Magnoliopsida</taxon>
        <taxon>eudicotyledons</taxon>
        <taxon>Gunneridae</taxon>
        <taxon>Pentapetalae</taxon>
        <taxon>asterids</taxon>
        <taxon>lamiids</taxon>
        <taxon>Lamiales</taxon>
        <taxon>Gesneriaceae</taxon>
        <taxon>Didymocarpoideae</taxon>
        <taxon>Trichosporeae</taxon>
        <taxon>Loxocarpinae</taxon>
        <taxon>Dorcoceras</taxon>
    </lineage>
</organism>
<feature type="compositionally biased region" description="Basic residues" evidence="1">
    <location>
        <begin position="403"/>
        <end position="412"/>
    </location>
</feature>
<dbReference type="AlphaFoldDB" id="A0A2Z7B762"/>
<dbReference type="SMART" id="SM00767">
    <property type="entry name" value="DCD"/>
    <property type="match status" value="1"/>
</dbReference>
<feature type="compositionally biased region" description="Polar residues" evidence="1">
    <location>
        <begin position="24"/>
        <end position="33"/>
    </location>
</feature>
<evidence type="ECO:0000313" key="4">
    <source>
        <dbReference type="Proteomes" id="UP000250235"/>
    </source>
</evidence>
<evidence type="ECO:0000259" key="2">
    <source>
        <dbReference type="PROSITE" id="PS51222"/>
    </source>
</evidence>
<reference evidence="3 4" key="1">
    <citation type="journal article" date="2015" name="Proc. Natl. Acad. Sci. U.S.A.">
        <title>The resurrection genome of Boea hygrometrica: A blueprint for survival of dehydration.</title>
        <authorList>
            <person name="Xiao L."/>
            <person name="Yang G."/>
            <person name="Zhang L."/>
            <person name="Yang X."/>
            <person name="Zhao S."/>
            <person name="Ji Z."/>
            <person name="Zhou Q."/>
            <person name="Hu M."/>
            <person name="Wang Y."/>
            <person name="Chen M."/>
            <person name="Xu Y."/>
            <person name="Jin H."/>
            <person name="Xiao X."/>
            <person name="Hu G."/>
            <person name="Bao F."/>
            <person name="Hu Y."/>
            <person name="Wan P."/>
            <person name="Li L."/>
            <person name="Deng X."/>
            <person name="Kuang T."/>
            <person name="Xiang C."/>
            <person name="Zhu J.K."/>
            <person name="Oliver M.J."/>
            <person name="He Y."/>
        </authorList>
    </citation>
    <scope>NUCLEOTIDE SEQUENCE [LARGE SCALE GENOMIC DNA]</scope>
    <source>
        <strain evidence="4">cv. XS01</strain>
    </source>
</reference>
<feature type="compositionally biased region" description="Basic and acidic residues" evidence="1">
    <location>
        <begin position="471"/>
        <end position="492"/>
    </location>
</feature>
<feature type="compositionally biased region" description="Polar residues" evidence="1">
    <location>
        <begin position="165"/>
        <end position="178"/>
    </location>
</feature>
<feature type="compositionally biased region" description="Basic and acidic residues" evidence="1">
    <location>
        <begin position="179"/>
        <end position="195"/>
    </location>
</feature>
<dbReference type="Proteomes" id="UP000250235">
    <property type="component" value="Unassembled WGS sequence"/>
</dbReference>
<feature type="region of interest" description="Disordered" evidence="1">
    <location>
        <begin position="1"/>
        <end position="227"/>
    </location>
</feature>
<proteinExistence type="predicted"/>
<name>A0A2Z7B762_9LAMI</name>
<keyword evidence="4" id="KW-1185">Reference proteome</keyword>
<dbReference type="PANTHER" id="PTHR46444:SF11">
    <property type="entry name" value="DCD DOMAIN-CONTAINING PROTEIN"/>
    <property type="match status" value="1"/>
</dbReference>
<dbReference type="Pfam" id="PF10539">
    <property type="entry name" value="Dev_Cell_Death"/>
    <property type="match status" value="1"/>
</dbReference>
<evidence type="ECO:0000256" key="1">
    <source>
        <dbReference type="SAM" id="MobiDB-lite"/>
    </source>
</evidence>
<feature type="compositionally biased region" description="Basic and acidic residues" evidence="1">
    <location>
        <begin position="143"/>
        <end position="160"/>
    </location>
</feature>
<feature type="compositionally biased region" description="Basic and acidic residues" evidence="1">
    <location>
        <begin position="207"/>
        <end position="220"/>
    </location>
</feature>
<evidence type="ECO:0000313" key="3">
    <source>
        <dbReference type="EMBL" id="KZV29951.1"/>
    </source>
</evidence>
<sequence length="676" mass="78148">MVRAKRVTRSSNKARKENEASENALGQSNTCDLTQVDVEPDNAAVPYEDEIEKSLDQAESGKDEETHNLEMKNAVMVDNDENEIMTEMDDNNSDEEDLNSSEDDELHSEESLGEDGDENFEDVNEEDTVDKDDNIVELQTGEDESKDHVEMEGGVEKNENVEEVQQITNGDAGNSQEPVTEKVKESLKEDVDKSTRNRKKVQPASSKELKSADDHKPESSRKRKAKERVESMGMIFMCSSTTKEDCFRYRVLGLPASKKDTVEKIYPGMRLFLYDVDLKLLNGIYKAAGPGGYNIEPKAFKSQFPSQVRFRVLKDCLPLAEEKFKKVIKDNYFSKNKFDCKLNSVQVNKLCKLFLAKSRGQRLVKSGRSRKAENRTTVHRGGLRIRRAEGAQLHSVREERRYHDRSHKRQRRVPVSPLQEPLPLRVPAPRPSSVRLYPHDRTSGEDPYRKYPYLEICDPYRDAPLLTHGDPYTDRRDPPIERGSYRDGREPPIERQMGENVVTFYGVRRDPPLERHDPYRDGRQVQLERPSPYRDGQRAYIVHHDPYSERRDSYLVHHSPPRAIPQIVPYIAYSRDPLPDNLDVYRDDRLVETRDSNGRKLLLDHRDRQPHIEQKRLNDISSRDSYVPYQARPAYMEPTYSAEYPSQARLEGDLRKIESADHFNRDALSGYFSRRA</sequence>
<protein>
    <recommendedName>
        <fullName evidence="2">DCD domain-containing protein</fullName>
    </recommendedName>
</protein>
<dbReference type="EMBL" id="KV008798">
    <property type="protein sequence ID" value="KZV29951.1"/>
    <property type="molecule type" value="Genomic_DNA"/>
</dbReference>
<accession>A0A2Z7B762</accession>
<dbReference type="InterPro" id="IPR013989">
    <property type="entry name" value="Dev_and_cell_death_domain"/>
</dbReference>
<feature type="compositionally biased region" description="Acidic residues" evidence="1">
    <location>
        <begin position="78"/>
        <end position="130"/>
    </location>
</feature>
<feature type="compositionally biased region" description="Basic and acidic residues" evidence="1">
    <location>
        <begin position="52"/>
        <end position="70"/>
    </location>
</feature>
<dbReference type="OrthoDB" id="1920894at2759"/>
<gene>
    <name evidence="3" type="ORF">F511_17555</name>
</gene>
<dbReference type="PANTHER" id="PTHR46444">
    <property type="entry name" value="DCD (DEVELOPMENT AND CELL DEATH) DOMAIN PROTEIN-RELATED"/>
    <property type="match status" value="1"/>
</dbReference>
<dbReference type="PROSITE" id="PS51222">
    <property type="entry name" value="DCD"/>
    <property type="match status" value="1"/>
</dbReference>